<sequence>MQEEQSTVVPRAEVGVVERAFGSVRLVEANVSVGGAWLMEPRQRDVQVCSCEMMEHAQDGCGDGCMNCAMRYECTKETCPCGAECLNRQMQVGSTVATGGIDCGRKGVGVIALEDVDIGGFIGEYVGEVLTGIEAVMRCQLYLGNRHFYMLQLSHDRVIDATRFGGRLRFINHACTPNCRLEKWNIRGQERCGVFTIRPVHAGVTSCYSSCPTRWANRIVYVPAALFCP</sequence>
<evidence type="ECO:0000259" key="8">
    <source>
        <dbReference type="PROSITE" id="PS50280"/>
    </source>
</evidence>
<evidence type="ECO:0000256" key="4">
    <source>
        <dbReference type="ARBA" id="ARBA00022603"/>
    </source>
</evidence>
<dbReference type="Proteomes" id="UP000704712">
    <property type="component" value="Unassembled WGS sequence"/>
</dbReference>
<feature type="domain" description="SET" evidence="8">
    <location>
        <begin position="88"/>
        <end position="211"/>
    </location>
</feature>
<keyword evidence="4" id="KW-0489">Methyltransferase</keyword>
<protein>
    <submittedName>
        <fullName evidence="10">SET domain-containing protein</fullName>
    </submittedName>
</protein>
<evidence type="ECO:0000256" key="6">
    <source>
        <dbReference type="ARBA" id="ARBA00022691"/>
    </source>
</evidence>
<reference evidence="10" key="1">
    <citation type="submission" date="2020-03" db="EMBL/GenBank/DDBJ databases">
        <title>Hybrid Assembly of Korean Phytophthora infestans isolates.</title>
        <authorList>
            <person name="Prokchorchik M."/>
            <person name="Lee Y."/>
            <person name="Seo J."/>
            <person name="Cho J.-H."/>
            <person name="Park Y.-E."/>
            <person name="Jang D.-C."/>
            <person name="Im J.-S."/>
            <person name="Choi J.-G."/>
            <person name="Park H.-J."/>
            <person name="Lee G.-B."/>
            <person name="Lee Y.-G."/>
            <person name="Hong S.-Y."/>
            <person name="Cho K."/>
            <person name="Sohn K.H."/>
        </authorList>
    </citation>
    <scope>NUCLEOTIDE SEQUENCE</scope>
    <source>
        <strain evidence="10">KR_2_A2</strain>
    </source>
</reference>
<dbReference type="SUPFAM" id="SSF82199">
    <property type="entry name" value="SET domain"/>
    <property type="match status" value="1"/>
</dbReference>
<dbReference type="Gene3D" id="2.170.270.10">
    <property type="entry name" value="SET domain"/>
    <property type="match status" value="1"/>
</dbReference>
<dbReference type="Pfam" id="PF17907">
    <property type="entry name" value="AWS"/>
    <property type="match status" value="1"/>
</dbReference>
<organism evidence="10 11">
    <name type="scientific">Phytophthora infestans</name>
    <name type="common">Potato late blight agent</name>
    <name type="synonym">Botrytis infestans</name>
    <dbReference type="NCBI Taxonomy" id="4787"/>
    <lineage>
        <taxon>Eukaryota</taxon>
        <taxon>Sar</taxon>
        <taxon>Stramenopiles</taxon>
        <taxon>Oomycota</taxon>
        <taxon>Peronosporomycetes</taxon>
        <taxon>Peronosporales</taxon>
        <taxon>Peronosporaceae</taxon>
        <taxon>Phytophthora</taxon>
    </lineage>
</organism>
<keyword evidence="7" id="KW-0539">Nucleus</keyword>
<evidence type="ECO:0000259" key="9">
    <source>
        <dbReference type="PROSITE" id="PS51215"/>
    </source>
</evidence>
<evidence type="ECO:0000313" key="11">
    <source>
        <dbReference type="Proteomes" id="UP000704712"/>
    </source>
</evidence>
<evidence type="ECO:0000256" key="2">
    <source>
        <dbReference type="ARBA" id="ARBA00004286"/>
    </source>
</evidence>
<evidence type="ECO:0000256" key="7">
    <source>
        <dbReference type="ARBA" id="ARBA00023242"/>
    </source>
</evidence>
<keyword evidence="3" id="KW-0158">Chromosome</keyword>
<comment type="caution">
    <text evidence="10">The sequence shown here is derived from an EMBL/GenBank/DDBJ whole genome shotgun (WGS) entry which is preliminary data.</text>
</comment>
<proteinExistence type="predicted"/>
<evidence type="ECO:0000313" key="10">
    <source>
        <dbReference type="EMBL" id="KAF4128972.1"/>
    </source>
</evidence>
<accession>A0A8S9TMQ9</accession>
<dbReference type="AlphaFoldDB" id="A0A8S9TMQ9"/>
<comment type="subcellular location">
    <subcellularLocation>
        <location evidence="2">Chromosome</location>
    </subcellularLocation>
    <subcellularLocation>
        <location evidence="1">Nucleus</location>
    </subcellularLocation>
</comment>
<name>A0A8S9TMQ9_PHYIN</name>
<dbReference type="EMBL" id="JAACNO010003031">
    <property type="protein sequence ID" value="KAF4128972.1"/>
    <property type="molecule type" value="Genomic_DNA"/>
</dbReference>
<dbReference type="InterPro" id="IPR050777">
    <property type="entry name" value="SET2_Histone-Lys_MeTrsfase"/>
</dbReference>
<feature type="domain" description="AWS" evidence="9">
    <location>
        <begin position="44"/>
        <end position="94"/>
    </location>
</feature>
<keyword evidence="6" id="KW-0949">S-adenosyl-L-methionine</keyword>
<evidence type="ECO:0000256" key="3">
    <source>
        <dbReference type="ARBA" id="ARBA00022454"/>
    </source>
</evidence>
<dbReference type="GO" id="GO:0032259">
    <property type="term" value="P:methylation"/>
    <property type="evidence" value="ECO:0007669"/>
    <property type="project" value="UniProtKB-KW"/>
</dbReference>
<dbReference type="InterPro" id="IPR046341">
    <property type="entry name" value="SET_dom_sf"/>
</dbReference>
<dbReference type="PROSITE" id="PS51215">
    <property type="entry name" value="AWS"/>
    <property type="match status" value="1"/>
</dbReference>
<dbReference type="SMART" id="SM00317">
    <property type="entry name" value="SET"/>
    <property type="match status" value="1"/>
</dbReference>
<dbReference type="PANTHER" id="PTHR22884">
    <property type="entry name" value="SET DOMAIN PROTEINS"/>
    <property type="match status" value="1"/>
</dbReference>
<dbReference type="GO" id="GO:0042054">
    <property type="term" value="F:histone methyltransferase activity"/>
    <property type="evidence" value="ECO:0007669"/>
    <property type="project" value="InterPro"/>
</dbReference>
<gene>
    <name evidence="10" type="ORF">GN958_ATG21838</name>
</gene>
<dbReference type="InterPro" id="IPR006560">
    <property type="entry name" value="AWS_dom"/>
</dbReference>
<evidence type="ECO:0000256" key="5">
    <source>
        <dbReference type="ARBA" id="ARBA00022679"/>
    </source>
</evidence>
<dbReference type="InterPro" id="IPR001214">
    <property type="entry name" value="SET_dom"/>
</dbReference>
<dbReference type="Pfam" id="PF00856">
    <property type="entry name" value="SET"/>
    <property type="match status" value="1"/>
</dbReference>
<keyword evidence="5" id="KW-0808">Transferase</keyword>
<dbReference type="PROSITE" id="PS50280">
    <property type="entry name" value="SET"/>
    <property type="match status" value="1"/>
</dbReference>
<dbReference type="GO" id="GO:0005694">
    <property type="term" value="C:chromosome"/>
    <property type="evidence" value="ECO:0007669"/>
    <property type="project" value="UniProtKB-SubCell"/>
</dbReference>
<dbReference type="GO" id="GO:0005634">
    <property type="term" value="C:nucleus"/>
    <property type="evidence" value="ECO:0007669"/>
    <property type="project" value="UniProtKB-SubCell"/>
</dbReference>
<evidence type="ECO:0000256" key="1">
    <source>
        <dbReference type="ARBA" id="ARBA00004123"/>
    </source>
</evidence>